<name>A0A7W8LC00_9BURK</name>
<evidence type="ECO:0000313" key="1">
    <source>
        <dbReference type="EMBL" id="MBB5403838.1"/>
    </source>
</evidence>
<dbReference type="Proteomes" id="UP000592820">
    <property type="component" value="Unassembled WGS sequence"/>
</dbReference>
<sequence length="80" mass="8902">MNQTGETNRSGNVMRHAFMMHEIPRLHTVLHLIHDIADGPGRPDALVEIARLARCALVVSVPPDPRIVERDDACRSTLNP</sequence>
<proteinExistence type="predicted"/>
<comment type="caution">
    <text evidence="1">The sequence shown here is derived from an EMBL/GenBank/DDBJ whole genome shotgun (WGS) entry which is preliminary data.</text>
</comment>
<accession>A0A7W8LC00</accession>
<dbReference type="RefSeq" id="WP_184228017.1">
    <property type="nucleotide sequence ID" value="NZ_JACHDE010000015.1"/>
</dbReference>
<dbReference type="EMBL" id="JACHDE010000015">
    <property type="protein sequence ID" value="MBB5403838.1"/>
    <property type="molecule type" value="Genomic_DNA"/>
</dbReference>
<gene>
    <name evidence="1" type="ORF">HDG41_005928</name>
</gene>
<reference evidence="1 2" key="1">
    <citation type="submission" date="2020-08" db="EMBL/GenBank/DDBJ databases">
        <title>Genomic Encyclopedia of Type Strains, Phase IV (KMG-V): Genome sequencing to study the core and pangenomes of soil and plant-associated prokaryotes.</title>
        <authorList>
            <person name="Whitman W."/>
        </authorList>
    </citation>
    <scope>NUCLEOTIDE SEQUENCE [LARGE SCALE GENOMIC DNA]</scope>
    <source>
        <strain evidence="1 2">JPY162</strain>
    </source>
</reference>
<protein>
    <submittedName>
        <fullName evidence="1">Uncharacterized protein</fullName>
    </submittedName>
</protein>
<organism evidence="1 2">
    <name type="scientific">Paraburkholderia youngii</name>
    <dbReference type="NCBI Taxonomy" id="2782701"/>
    <lineage>
        <taxon>Bacteria</taxon>
        <taxon>Pseudomonadati</taxon>
        <taxon>Pseudomonadota</taxon>
        <taxon>Betaproteobacteria</taxon>
        <taxon>Burkholderiales</taxon>
        <taxon>Burkholderiaceae</taxon>
        <taxon>Paraburkholderia</taxon>
    </lineage>
</organism>
<evidence type="ECO:0000313" key="2">
    <source>
        <dbReference type="Proteomes" id="UP000592820"/>
    </source>
</evidence>
<dbReference type="AlphaFoldDB" id="A0A7W8LC00"/>